<protein>
    <submittedName>
        <fullName evidence="2">Uncharacterized protein</fullName>
    </submittedName>
</protein>
<feature type="region of interest" description="Disordered" evidence="1">
    <location>
        <begin position="13"/>
        <end position="37"/>
    </location>
</feature>
<dbReference type="RefSeq" id="WP_301788509.1">
    <property type="nucleotide sequence ID" value="NZ_JAUJRV010000008.1"/>
</dbReference>
<dbReference type="EMBL" id="JAUJRV010000008">
    <property type="protein sequence ID" value="MDN7795862.1"/>
    <property type="molecule type" value="Genomic_DNA"/>
</dbReference>
<comment type="caution">
    <text evidence="2">The sequence shown here is derived from an EMBL/GenBank/DDBJ whole genome shotgun (WGS) entry which is preliminary data.</text>
</comment>
<evidence type="ECO:0000313" key="3">
    <source>
        <dbReference type="Proteomes" id="UP001171620"/>
    </source>
</evidence>
<evidence type="ECO:0000256" key="1">
    <source>
        <dbReference type="SAM" id="MobiDB-lite"/>
    </source>
</evidence>
<feature type="compositionally biased region" description="Acidic residues" evidence="1">
    <location>
        <begin position="23"/>
        <end position="32"/>
    </location>
</feature>
<dbReference type="Proteomes" id="UP001171620">
    <property type="component" value="Unassembled WGS sequence"/>
</dbReference>
<feature type="compositionally biased region" description="Basic and acidic residues" evidence="1">
    <location>
        <begin position="13"/>
        <end position="22"/>
    </location>
</feature>
<proteinExistence type="predicted"/>
<evidence type="ECO:0000313" key="2">
    <source>
        <dbReference type="EMBL" id="MDN7795862.1"/>
    </source>
</evidence>
<reference evidence="2" key="1">
    <citation type="submission" date="2023-07" db="EMBL/GenBank/DDBJ databases">
        <title>A collection of bacterial strains from the Burkholderia cepacia Research Laboratory and Repository.</title>
        <authorList>
            <person name="Lipuma J."/>
            <person name="Spilker T."/>
            <person name="Caverly L."/>
        </authorList>
    </citation>
    <scope>NUCLEOTIDE SEQUENCE</scope>
    <source>
        <strain evidence="2">AU44268</strain>
    </source>
</reference>
<name>A0AAW7T132_BURVI</name>
<sequence length="69" mass="7748">MSLDALIFDVDMANRRLPHEPTDDSDDGDAMGESERDEWKAIRAHLPEILNILQGVRDERAAQKASEDA</sequence>
<organism evidence="2 3">
    <name type="scientific">Burkholderia vietnamiensis</name>
    <dbReference type="NCBI Taxonomy" id="60552"/>
    <lineage>
        <taxon>Bacteria</taxon>
        <taxon>Pseudomonadati</taxon>
        <taxon>Pseudomonadota</taxon>
        <taxon>Betaproteobacteria</taxon>
        <taxon>Burkholderiales</taxon>
        <taxon>Burkholderiaceae</taxon>
        <taxon>Burkholderia</taxon>
        <taxon>Burkholderia cepacia complex</taxon>
    </lineage>
</organism>
<gene>
    <name evidence="2" type="ORF">QZM33_13050</name>
</gene>
<dbReference type="AlphaFoldDB" id="A0AAW7T132"/>
<accession>A0AAW7T132</accession>